<dbReference type="AlphaFoldDB" id="A0A2N3G4Q5"/>
<dbReference type="SUPFAM" id="SSF52540">
    <property type="entry name" value="P-loop containing nucleoside triphosphate hydrolases"/>
    <property type="match status" value="1"/>
</dbReference>
<organism evidence="1 2">
    <name type="scientific">Candidatus Anoxymicrobium japonicum</name>
    <dbReference type="NCBI Taxonomy" id="2013648"/>
    <lineage>
        <taxon>Bacteria</taxon>
        <taxon>Bacillati</taxon>
        <taxon>Actinomycetota</taxon>
        <taxon>Candidatus Geothermincolia</taxon>
        <taxon>Candidatus Geothermincolales</taxon>
        <taxon>Candidatus Anoxymicrobiaceae</taxon>
        <taxon>Candidatus Anoxymicrobium</taxon>
    </lineage>
</organism>
<evidence type="ECO:0000313" key="1">
    <source>
        <dbReference type="EMBL" id="PKQ27578.1"/>
    </source>
</evidence>
<keyword evidence="1" id="KW-0808">Transferase</keyword>
<reference evidence="1 2" key="1">
    <citation type="journal article" date="2017" name="ISME J.">
        <title>Potential for microbial H2 and metal transformations associated with novel bacteria and archaea in deep terrestrial subsurface sediments.</title>
        <authorList>
            <person name="Hernsdorf A.W."/>
            <person name="Amano Y."/>
            <person name="Miyakawa K."/>
            <person name="Ise K."/>
            <person name="Suzuki Y."/>
            <person name="Anantharaman K."/>
            <person name="Probst A."/>
            <person name="Burstein D."/>
            <person name="Thomas B.C."/>
            <person name="Banfield J.F."/>
        </authorList>
    </citation>
    <scope>NUCLEOTIDE SEQUENCE [LARGE SCALE GENOMIC DNA]</scope>
    <source>
        <strain evidence="1">HGW-Actinobacteria-3</strain>
    </source>
</reference>
<sequence>MKVIAFTGMPGSGKSEAVRIVKERGLQVIRMGDMVWDEVRRRGLELKDSYVGMVATEMRRIHGPSIWAQRTAKKLAGMRTETLELDAVVIDGVRNSEEIEFFKNELGSDFRLVAIHASPKTRYERILARKRDDDDFIGEASVKNRDFRELGWGLGSVIAMADVMIVNEGTIEELAEKVNAATNVI</sequence>
<dbReference type="PANTHER" id="PTHR41930">
    <property type="entry name" value="UPF0200 PROTEIN MJ1399"/>
    <property type="match status" value="1"/>
</dbReference>
<protein>
    <submittedName>
        <fullName evidence="1">Dephospho-CoA kinase</fullName>
    </submittedName>
</protein>
<dbReference type="Pfam" id="PF13207">
    <property type="entry name" value="AAA_17"/>
    <property type="match status" value="1"/>
</dbReference>
<comment type="caution">
    <text evidence="1">The sequence shown here is derived from an EMBL/GenBank/DDBJ whole genome shotgun (WGS) entry which is preliminary data.</text>
</comment>
<dbReference type="Proteomes" id="UP000233654">
    <property type="component" value="Unassembled WGS sequence"/>
</dbReference>
<gene>
    <name evidence="1" type="ORF">CVT63_07260</name>
</gene>
<evidence type="ECO:0000313" key="2">
    <source>
        <dbReference type="Proteomes" id="UP000233654"/>
    </source>
</evidence>
<dbReference type="EMBL" id="PHEX01000076">
    <property type="protein sequence ID" value="PKQ27578.1"/>
    <property type="molecule type" value="Genomic_DNA"/>
</dbReference>
<dbReference type="GO" id="GO:0016301">
    <property type="term" value="F:kinase activity"/>
    <property type="evidence" value="ECO:0007669"/>
    <property type="project" value="UniProtKB-KW"/>
</dbReference>
<dbReference type="InterPro" id="IPR027417">
    <property type="entry name" value="P-loop_NTPase"/>
</dbReference>
<dbReference type="Gene3D" id="3.40.50.300">
    <property type="entry name" value="P-loop containing nucleotide triphosphate hydrolases"/>
    <property type="match status" value="1"/>
</dbReference>
<name>A0A2N3G4Q5_9ACTN</name>
<dbReference type="PANTHER" id="PTHR41930:SF1">
    <property type="entry name" value="DEPHOSPHO-COA KINASE"/>
    <property type="match status" value="1"/>
</dbReference>
<proteinExistence type="predicted"/>
<accession>A0A2N3G4Q5</accession>
<keyword evidence="1" id="KW-0418">Kinase</keyword>